<feature type="compositionally biased region" description="Gly residues" evidence="1">
    <location>
        <begin position="248"/>
        <end position="259"/>
    </location>
</feature>
<dbReference type="Proteomes" id="UP001174694">
    <property type="component" value="Unassembled WGS sequence"/>
</dbReference>
<feature type="compositionally biased region" description="Basic and acidic residues" evidence="1">
    <location>
        <begin position="236"/>
        <end position="247"/>
    </location>
</feature>
<name>A0AA38VQH1_9PEZI</name>
<feature type="compositionally biased region" description="Basic and acidic residues" evidence="1">
    <location>
        <begin position="169"/>
        <end position="210"/>
    </location>
</feature>
<feature type="region of interest" description="Disordered" evidence="1">
    <location>
        <begin position="23"/>
        <end position="113"/>
    </location>
</feature>
<organism evidence="2 3">
    <name type="scientific">Pleurostoma richardsiae</name>
    <dbReference type="NCBI Taxonomy" id="41990"/>
    <lineage>
        <taxon>Eukaryota</taxon>
        <taxon>Fungi</taxon>
        <taxon>Dikarya</taxon>
        <taxon>Ascomycota</taxon>
        <taxon>Pezizomycotina</taxon>
        <taxon>Sordariomycetes</taxon>
        <taxon>Sordariomycetidae</taxon>
        <taxon>Calosphaeriales</taxon>
        <taxon>Pleurostomataceae</taxon>
        <taxon>Pleurostoma</taxon>
    </lineage>
</organism>
<evidence type="ECO:0000313" key="2">
    <source>
        <dbReference type="EMBL" id="KAJ9157296.1"/>
    </source>
</evidence>
<feature type="compositionally biased region" description="Polar residues" evidence="1">
    <location>
        <begin position="39"/>
        <end position="48"/>
    </location>
</feature>
<keyword evidence="3" id="KW-1185">Reference proteome</keyword>
<reference evidence="2" key="1">
    <citation type="submission" date="2022-07" db="EMBL/GenBank/DDBJ databases">
        <title>Fungi with potential for degradation of polypropylene.</title>
        <authorList>
            <person name="Gostincar C."/>
        </authorList>
    </citation>
    <scope>NUCLEOTIDE SEQUENCE</scope>
    <source>
        <strain evidence="2">EXF-13308</strain>
    </source>
</reference>
<feature type="region of interest" description="Disordered" evidence="1">
    <location>
        <begin position="130"/>
        <end position="265"/>
    </location>
</feature>
<feature type="compositionally biased region" description="Basic and acidic residues" evidence="1">
    <location>
        <begin position="136"/>
        <end position="147"/>
    </location>
</feature>
<sequence>MGIIIPMMPFADPTIGLGITPPPPLCEMPRKASCRRNNKIPSRTASQVSRRHSSRRSSRRITGKLHAGPLDGPSRRLSRDPTRVPAAAEEEAEEAEKERKPTPRKSRFREEMDISLDPDEWAFLGLPGCETNSAGIERRGSKQERQKGAQWAKNEGRGRGGKRRGLRKAAADMCERTKAWVQRRAESCKGGRRESAHDAVKAEDADKEEPQSAGEGNKNKRNLTDRVSRVFARTWHRTEEMQDDDPKAGGGGSKAGGSGEPSQET</sequence>
<proteinExistence type="predicted"/>
<accession>A0AA38VQH1</accession>
<comment type="caution">
    <text evidence="2">The sequence shown here is derived from an EMBL/GenBank/DDBJ whole genome shotgun (WGS) entry which is preliminary data.</text>
</comment>
<gene>
    <name evidence="2" type="ORF">NKR23_g638</name>
</gene>
<dbReference type="AlphaFoldDB" id="A0AA38VQH1"/>
<feature type="compositionally biased region" description="Basic residues" evidence="1">
    <location>
        <begin position="49"/>
        <end position="63"/>
    </location>
</feature>
<dbReference type="EMBL" id="JANBVO010000001">
    <property type="protein sequence ID" value="KAJ9157296.1"/>
    <property type="molecule type" value="Genomic_DNA"/>
</dbReference>
<evidence type="ECO:0000313" key="3">
    <source>
        <dbReference type="Proteomes" id="UP001174694"/>
    </source>
</evidence>
<feature type="compositionally biased region" description="Basic and acidic residues" evidence="1">
    <location>
        <begin position="73"/>
        <end position="82"/>
    </location>
</feature>
<protein>
    <submittedName>
        <fullName evidence="2">Uncharacterized protein</fullName>
    </submittedName>
</protein>
<evidence type="ECO:0000256" key="1">
    <source>
        <dbReference type="SAM" id="MobiDB-lite"/>
    </source>
</evidence>